<evidence type="ECO:0000313" key="2">
    <source>
        <dbReference type="Proteomes" id="UP000003959"/>
    </source>
</evidence>
<protein>
    <submittedName>
        <fullName evidence="1">Uncharacterized protein</fullName>
    </submittedName>
</protein>
<keyword evidence="2" id="KW-1185">Reference proteome</keyword>
<proteinExistence type="predicted"/>
<sequence length="50" mass="5363">MDSVDGMDGVGGVVVEETKPIKRSLEKPDHHLTLILERLAIGYGSLLGTD</sequence>
<dbReference type="AlphaFoldDB" id="F4XR35"/>
<name>F4XR35_9CYAN</name>
<dbReference type="HOGENOM" id="CLU_3119960_0_0_3"/>
<gene>
    <name evidence="1" type="ORF">LYNGBM3L_55790</name>
</gene>
<evidence type="ECO:0000313" key="1">
    <source>
        <dbReference type="EMBL" id="EGJ33010.1"/>
    </source>
</evidence>
<dbReference type="Proteomes" id="UP000003959">
    <property type="component" value="Unassembled WGS sequence"/>
</dbReference>
<organism evidence="1 2">
    <name type="scientific">Moorena producens 3L</name>
    <dbReference type="NCBI Taxonomy" id="489825"/>
    <lineage>
        <taxon>Bacteria</taxon>
        <taxon>Bacillati</taxon>
        <taxon>Cyanobacteriota</taxon>
        <taxon>Cyanophyceae</taxon>
        <taxon>Coleofasciculales</taxon>
        <taxon>Coleofasciculaceae</taxon>
        <taxon>Moorena</taxon>
    </lineage>
</organism>
<accession>F4XR35</accession>
<reference evidence="2" key="1">
    <citation type="journal article" date="2011" name="Proc. Natl. Acad. Sci. U.S.A.">
        <title>Genomic insights into the physiology and ecology of the marine filamentous cyanobacterium Lyngbya majuscula.</title>
        <authorList>
            <person name="Jones A.C."/>
            <person name="Monroe E.A."/>
            <person name="Podell S."/>
            <person name="Hess W.R."/>
            <person name="Klages S."/>
            <person name="Esquenazi E."/>
            <person name="Niessen S."/>
            <person name="Hoover H."/>
            <person name="Rothmann M."/>
            <person name="Lasken R.S."/>
            <person name="Yates J.R.III."/>
            <person name="Reinhardt R."/>
            <person name="Kube M."/>
            <person name="Burkart M.D."/>
            <person name="Allen E.E."/>
            <person name="Dorrestein P.C."/>
            <person name="Gerwick W.H."/>
            <person name="Gerwick L."/>
        </authorList>
    </citation>
    <scope>NUCLEOTIDE SEQUENCE [LARGE SCALE GENOMIC DNA]</scope>
    <source>
        <strain evidence="2">3L</strain>
    </source>
</reference>
<dbReference type="EMBL" id="GL890874">
    <property type="protein sequence ID" value="EGJ33010.1"/>
    <property type="molecule type" value="Genomic_DNA"/>
</dbReference>